<keyword evidence="2" id="KW-1185">Reference proteome</keyword>
<sequence length="533" mass="61767">MTGGSFPKRFELRYTHESFPDETEELITRRDVESAMLTARKMATNIFNSWMSLNKILQRHEDTIRSRWLKKSKTQRKEMLLKLWPDMHLEHRPDMRALRERSTKREDFMWTYMNIEDLVGGKTFLLLLNSRSRHLPHCFALQDLESSRIGIVKHLITRRGSKQTCPLFEYVMLIEDQVIPGSYGTIVLKATDVHAQRKQNGWAPDKGFFIMELQERLLQFLVKCCQVLLWDQPLDNLIDDSITIPLEPERIAATAPADSEYLSLATIIAEAPYRVPSKPDFQRLKCLATCKREEAEDHIWALREDPQYFEEQVNDERAHWPAFALVIDDESVRAHVKDSEISQSWNRVINRFVSNMYTTHVFWARLEKELHNLAVLHEAQADVAGQDLEPLPDFAMALHRVYCVLEVVKNCTLNNVECGIKCWPGIHKNLYTKTAFAGLKSTMGGVDVKLGFDTEDHLTWLALLLVSGETSFHIGLPIVLDEMDRILRNPLQKSRISSWLADCLAELGTVVECQRQLELFHARIWTNYNFASN</sequence>
<gene>
    <name evidence="1" type="ORF">NA57DRAFT_56964</name>
</gene>
<dbReference type="Proteomes" id="UP000799772">
    <property type="component" value="Unassembled WGS sequence"/>
</dbReference>
<dbReference type="AlphaFoldDB" id="A0A9P4M4J3"/>
<accession>A0A9P4M4J3</accession>
<proteinExistence type="predicted"/>
<dbReference type="OrthoDB" id="2922289at2759"/>
<evidence type="ECO:0000313" key="1">
    <source>
        <dbReference type="EMBL" id="KAF2097781.1"/>
    </source>
</evidence>
<protein>
    <submittedName>
        <fullName evidence="1">Uncharacterized protein</fullName>
    </submittedName>
</protein>
<dbReference type="PANTHER" id="PTHR40788">
    <property type="entry name" value="CLR5 DOMAIN-CONTAINING PROTEIN-RELATED"/>
    <property type="match status" value="1"/>
</dbReference>
<name>A0A9P4M4J3_9PEZI</name>
<evidence type="ECO:0000313" key="2">
    <source>
        <dbReference type="Proteomes" id="UP000799772"/>
    </source>
</evidence>
<dbReference type="PANTHER" id="PTHR40788:SF2">
    <property type="entry name" value="CLR5 DOMAIN-CONTAINING PROTEIN"/>
    <property type="match status" value="1"/>
</dbReference>
<dbReference type="EMBL" id="ML978127">
    <property type="protein sequence ID" value="KAF2097781.1"/>
    <property type="molecule type" value="Genomic_DNA"/>
</dbReference>
<organism evidence="1 2">
    <name type="scientific">Rhizodiscina lignyota</name>
    <dbReference type="NCBI Taxonomy" id="1504668"/>
    <lineage>
        <taxon>Eukaryota</taxon>
        <taxon>Fungi</taxon>
        <taxon>Dikarya</taxon>
        <taxon>Ascomycota</taxon>
        <taxon>Pezizomycotina</taxon>
        <taxon>Dothideomycetes</taxon>
        <taxon>Pleosporomycetidae</taxon>
        <taxon>Aulographales</taxon>
        <taxon>Rhizodiscinaceae</taxon>
        <taxon>Rhizodiscina</taxon>
    </lineage>
</organism>
<reference evidence="1" key="1">
    <citation type="journal article" date="2020" name="Stud. Mycol.">
        <title>101 Dothideomycetes genomes: a test case for predicting lifestyles and emergence of pathogens.</title>
        <authorList>
            <person name="Haridas S."/>
            <person name="Albert R."/>
            <person name="Binder M."/>
            <person name="Bloem J."/>
            <person name="Labutti K."/>
            <person name="Salamov A."/>
            <person name="Andreopoulos B."/>
            <person name="Baker S."/>
            <person name="Barry K."/>
            <person name="Bills G."/>
            <person name="Bluhm B."/>
            <person name="Cannon C."/>
            <person name="Castanera R."/>
            <person name="Culley D."/>
            <person name="Daum C."/>
            <person name="Ezra D."/>
            <person name="Gonzalez J."/>
            <person name="Henrissat B."/>
            <person name="Kuo A."/>
            <person name="Liang C."/>
            <person name="Lipzen A."/>
            <person name="Lutzoni F."/>
            <person name="Magnuson J."/>
            <person name="Mondo S."/>
            <person name="Nolan M."/>
            <person name="Ohm R."/>
            <person name="Pangilinan J."/>
            <person name="Park H.-J."/>
            <person name="Ramirez L."/>
            <person name="Alfaro M."/>
            <person name="Sun H."/>
            <person name="Tritt A."/>
            <person name="Yoshinaga Y."/>
            <person name="Zwiers L.-H."/>
            <person name="Turgeon B."/>
            <person name="Goodwin S."/>
            <person name="Spatafora J."/>
            <person name="Crous P."/>
            <person name="Grigoriev I."/>
        </authorList>
    </citation>
    <scope>NUCLEOTIDE SEQUENCE</scope>
    <source>
        <strain evidence="1">CBS 133067</strain>
    </source>
</reference>
<comment type="caution">
    <text evidence="1">The sequence shown here is derived from an EMBL/GenBank/DDBJ whole genome shotgun (WGS) entry which is preliminary data.</text>
</comment>